<gene>
    <name evidence="1" type="ORF">CRG98_007816</name>
</gene>
<dbReference type="EMBL" id="PGOL01000358">
    <property type="protein sequence ID" value="PKI71800.1"/>
    <property type="molecule type" value="Genomic_DNA"/>
</dbReference>
<accession>A0A2I0KU08</accession>
<protein>
    <submittedName>
        <fullName evidence="1">Uncharacterized protein</fullName>
    </submittedName>
</protein>
<reference evidence="1 2" key="1">
    <citation type="submission" date="2017-11" db="EMBL/GenBank/DDBJ databases">
        <title>De-novo sequencing of pomegranate (Punica granatum L.) genome.</title>
        <authorList>
            <person name="Akparov Z."/>
            <person name="Amiraslanov A."/>
            <person name="Hajiyeva S."/>
            <person name="Abbasov M."/>
            <person name="Kaur K."/>
            <person name="Hamwieh A."/>
            <person name="Solovyev V."/>
            <person name="Salamov A."/>
            <person name="Braich B."/>
            <person name="Kosarev P."/>
            <person name="Mahmoud A."/>
            <person name="Hajiyev E."/>
            <person name="Babayeva S."/>
            <person name="Izzatullayeva V."/>
            <person name="Mammadov A."/>
            <person name="Mammadov A."/>
            <person name="Sharifova S."/>
            <person name="Ojaghi J."/>
            <person name="Eynullazada K."/>
            <person name="Bayramov B."/>
            <person name="Abdulazimova A."/>
            <person name="Shahmuradov I."/>
        </authorList>
    </citation>
    <scope>NUCLEOTIDE SEQUENCE [LARGE SCALE GENOMIC DNA]</scope>
    <source>
        <strain evidence="2">cv. AG2017</strain>
        <tissue evidence="1">Leaf</tissue>
    </source>
</reference>
<dbReference type="AlphaFoldDB" id="A0A2I0KU08"/>
<name>A0A2I0KU08_PUNGR</name>
<proteinExistence type="predicted"/>
<organism evidence="1 2">
    <name type="scientific">Punica granatum</name>
    <name type="common">Pomegranate</name>
    <dbReference type="NCBI Taxonomy" id="22663"/>
    <lineage>
        <taxon>Eukaryota</taxon>
        <taxon>Viridiplantae</taxon>
        <taxon>Streptophyta</taxon>
        <taxon>Embryophyta</taxon>
        <taxon>Tracheophyta</taxon>
        <taxon>Spermatophyta</taxon>
        <taxon>Magnoliopsida</taxon>
        <taxon>eudicotyledons</taxon>
        <taxon>Gunneridae</taxon>
        <taxon>Pentapetalae</taxon>
        <taxon>rosids</taxon>
        <taxon>malvids</taxon>
        <taxon>Myrtales</taxon>
        <taxon>Lythraceae</taxon>
        <taxon>Punica</taxon>
    </lineage>
</organism>
<evidence type="ECO:0000313" key="2">
    <source>
        <dbReference type="Proteomes" id="UP000233551"/>
    </source>
</evidence>
<keyword evidence="2" id="KW-1185">Reference proteome</keyword>
<evidence type="ECO:0000313" key="1">
    <source>
        <dbReference type="EMBL" id="PKI71800.1"/>
    </source>
</evidence>
<sequence>MAGPYFQESQPSFYSYFQNDPKRLQTISKGKWGNAGLLASQNRTHIRVAGYLKGPPTTSMGPIVAGGDTHCMRKLRPKWSLIWVQEYYEVLGFVAAYRLMHSHMNLSEATRLAATPRVFLMLGCFTLVEAIACHPPSVLDTRLLVFGKGQWVGLYLRSIMDARLKAFCGRVRALNCTREMGMPSLGVSNLCN</sequence>
<comment type="caution">
    <text evidence="1">The sequence shown here is derived from an EMBL/GenBank/DDBJ whole genome shotgun (WGS) entry which is preliminary data.</text>
</comment>
<dbReference type="Proteomes" id="UP000233551">
    <property type="component" value="Unassembled WGS sequence"/>
</dbReference>